<dbReference type="InterPro" id="IPR029063">
    <property type="entry name" value="SAM-dependent_MTases_sf"/>
</dbReference>
<keyword evidence="2" id="KW-0489">Methyltransferase</keyword>
<dbReference type="Pfam" id="PF13649">
    <property type="entry name" value="Methyltransf_25"/>
    <property type="match status" value="1"/>
</dbReference>
<proteinExistence type="predicted"/>
<keyword evidence="3" id="KW-1185">Reference proteome</keyword>
<dbReference type="GO" id="GO:0008168">
    <property type="term" value="F:methyltransferase activity"/>
    <property type="evidence" value="ECO:0007669"/>
    <property type="project" value="UniProtKB-KW"/>
</dbReference>
<keyword evidence="2" id="KW-0808">Transferase</keyword>
<sequence length="207" mass="23155">MNPGRHLDHFDQLYRRDADPWQVHTRWYEQRKQALLLAALPHQRYRRALETACGTGALTAALALRCDELLACDASDTAVCIAKAHVVSQPRASQVRIERRTLPRDWPAGRFDLVVIAEWAYYLPAADLDALARACHTSLTPEGCLVACHWRPDFHDRCHATAALHARLGEGPGWARLVHHEEEDFLLDVWSPSDVSVARGAESAPAA</sequence>
<reference evidence="2 3" key="1">
    <citation type="submission" date="2018-12" db="EMBL/GenBank/DDBJ databases">
        <title>The whole draft genome of Aquabacterium sp. SJQ9.</title>
        <authorList>
            <person name="Sun L."/>
            <person name="Gao X."/>
            <person name="Chen W."/>
            <person name="Huang K."/>
        </authorList>
    </citation>
    <scope>NUCLEOTIDE SEQUENCE [LARGE SCALE GENOMIC DNA]</scope>
    <source>
        <strain evidence="2 3">SJQ9</strain>
    </source>
</reference>
<name>A0A3R8YR71_9BURK</name>
<dbReference type="AlphaFoldDB" id="A0A3R8YR71"/>
<dbReference type="Proteomes" id="UP000269265">
    <property type="component" value="Unassembled WGS sequence"/>
</dbReference>
<dbReference type="Gene3D" id="3.40.50.150">
    <property type="entry name" value="Vaccinia Virus protein VP39"/>
    <property type="match status" value="1"/>
</dbReference>
<dbReference type="GO" id="GO:0032259">
    <property type="term" value="P:methylation"/>
    <property type="evidence" value="ECO:0007669"/>
    <property type="project" value="UniProtKB-KW"/>
</dbReference>
<dbReference type="RefSeq" id="WP_125241264.1">
    <property type="nucleotide sequence ID" value="NZ_RSED01000001.1"/>
</dbReference>
<protein>
    <submittedName>
        <fullName evidence="2">Methyltransferase domain-containing protein</fullName>
    </submittedName>
</protein>
<evidence type="ECO:0000259" key="1">
    <source>
        <dbReference type="Pfam" id="PF13649"/>
    </source>
</evidence>
<accession>A0A3R8YR71</accession>
<dbReference type="SUPFAM" id="SSF53335">
    <property type="entry name" value="S-adenosyl-L-methionine-dependent methyltransferases"/>
    <property type="match status" value="1"/>
</dbReference>
<organism evidence="2 3">
    <name type="scientific">Aquabacterium soli</name>
    <dbReference type="NCBI Taxonomy" id="2493092"/>
    <lineage>
        <taxon>Bacteria</taxon>
        <taxon>Pseudomonadati</taxon>
        <taxon>Pseudomonadota</taxon>
        <taxon>Betaproteobacteria</taxon>
        <taxon>Burkholderiales</taxon>
        <taxon>Aquabacterium</taxon>
    </lineage>
</organism>
<evidence type="ECO:0000313" key="3">
    <source>
        <dbReference type="Proteomes" id="UP000269265"/>
    </source>
</evidence>
<feature type="domain" description="Methyltransferase" evidence="1">
    <location>
        <begin position="49"/>
        <end position="143"/>
    </location>
</feature>
<evidence type="ECO:0000313" key="2">
    <source>
        <dbReference type="EMBL" id="RRS06121.1"/>
    </source>
</evidence>
<dbReference type="EMBL" id="RSED01000001">
    <property type="protein sequence ID" value="RRS06121.1"/>
    <property type="molecule type" value="Genomic_DNA"/>
</dbReference>
<dbReference type="InterPro" id="IPR041698">
    <property type="entry name" value="Methyltransf_25"/>
</dbReference>
<gene>
    <name evidence="2" type="ORF">EIP75_00510</name>
</gene>
<dbReference type="OrthoDB" id="116799at2"/>
<comment type="caution">
    <text evidence="2">The sequence shown here is derived from an EMBL/GenBank/DDBJ whole genome shotgun (WGS) entry which is preliminary data.</text>
</comment>